<protein>
    <submittedName>
        <fullName evidence="1">Hipothetical protein</fullName>
    </submittedName>
</protein>
<geneLocation type="plasmid" evidence="1">
    <name>p576</name>
</geneLocation>
<proteinExistence type="predicted"/>
<dbReference type="EMBL" id="LR026976">
    <property type="protein sequence ID" value="VCT93297.1"/>
    <property type="molecule type" value="Genomic_DNA"/>
</dbReference>
<evidence type="ECO:0000313" key="1">
    <source>
        <dbReference type="EMBL" id="VCT93297.1"/>
    </source>
</evidence>
<name>A0A9Q9T507_BACPU</name>
<keyword evidence="1" id="KW-0614">Plasmid</keyword>
<accession>A0A9Q9T507</accession>
<organism evidence="1">
    <name type="scientific">Bacillus pumilus</name>
    <name type="common">Bacillus mesentericus</name>
    <dbReference type="NCBI Taxonomy" id="1408"/>
    <lineage>
        <taxon>Bacteria</taxon>
        <taxon>Bacillati</taxon>
        <taxon>Bacillota</taxon>
        <taxon>Bacilli</taxon>
        <taxon>Bacillales</taxon>
        <taxon>Bacillaceae</taxon>
        <taxon>Bacillus</taxon>
    </lineage>
</organism>
<dbReference type="RefSeq" id="WP_122630929.1">
    <property type="nucleotide sequence ID" value="NZ_LR026976.1"/>
</dbReference>
<reference evidence="1" key="1">
    <citation type="submission" date="2018-10" db="EMBL/GenBank/DDBJ databases">
        <authorList>
            <person name="Singh K. P."/>
            <person name="Ramachandran G."/>
            <person name="Val-Calvo J."/>
            <person name="Meijer J.J. W."/>
            <person name="Miguel-Arribas A."/>
            <person name="Gago Cordoba C."/>
        </authorList>
    </citation>
    <scope>NUCLEOTIDE SEQUENCE</scope>
    <source>
        <strain evidence="1">1</strain>
        <plasmid evidence="1">p576</plasmid>
    </source>
</reference>
<sequence>MEKRVVIIGLFLGPLEMQVLVGTTTSNEESAIFIKKMTGINVADLFKDRLVFRNADLIIKKEQEEHYQFRNEYYEDISWDDAVKIILDDYGDSWPISFDGWLLCS</sequence>
<dbReference type="AlphaFoldDB" id="A0A9Q9T507"/>
<gene>
    <name evidence="1" type="primary">p12</name>
    <name evidence="1" type="ORF">SBRMV_012</name>
</gene>